<evidence type="ECO:0000259" key="1">
    <source>
        <dbReference type="Pfam" id="PF01557"/>
    </source>
</evidence>
<keyword evidence="3" id="KW-1185">Reference proteome</keyword>
<feature type="domain" description="Fumarylacetoacetase-like C-terminal" evidence="1">
    <location>
        <begin position="109"/>
        <end position="295"/>
    </location>
</feature>
<dbReference type="RefSeq" id="WP_138773894.1">
    <property type="nucleotide sequence ID" value="NZ_JBHSSX010000152.1"/>
</dbReference>
<dbReference type="EMBL" id="VCQT01000045">
    <property type="protein sequence ID" value="TMW11058.1"/>
    <property type="molecule type" value="Genomic_DNA"/>
</dbReference>
<dbReference type="Proteomes" id="UP000739180">
    <property type="component" value="Unassembled WGS sequence"/>
</dbReference>
<dbReference type="Pfam" id="PF01557">
    <property type="entry name" value="FAA_hydrolase"/>
    <property type="match status" value="1"/>
</dbReference>
<dbReference type="SUPFAM" id="SSF56529">
    <property type="entry name" value="FAH"/>
    <property type="match status" value="1"/>
</dbReference>
<evidence type="ECO:0000313" key="3">
    <source>
        <dbReference type="Proteomes" id="UP000739180"/>
    </source>
</evidence>
<protein>
    <submittedName>
        <fullName evidence="2">Fumarylacetoacetate hydrolase family protein</fullName>
    </submittedName>
</protein>
<evidence type="ECO:0000313" key="2">
    <source>
        <dbReference type="EMBL" id="TMW11058.1"/>
    </source>
</evidence>
<sequence>MKVRRVFDPDAGRVVCQVLSDGAWAASEAVPDFCHYVGPAGGGDAGGGALLPFQPLSFRDFMLYERHVIDATRGYTRRFMPAAYRVARACEKVTGRAFPPFRPHKLWYRQPIYYMSNALTFVGSGTPVSAPSYSRALDYELELGAVLAKPLLNATPEQALDAIGGFVVLNDFSARDVQREEMASGFGPQKAKHFRSSMSEVLVTADELLDDMNALAARVLINDRPVVETSTGGMRYGLAEVIARVSRDEPLFPGELFGSGTLPGGSGMENGHWLKPGDRLRMEIDGVGRVEHKVVA</sequence>
<dbReference type="InterPro" id="IPR011234">
    <property type="entry name" value="Fumarylacetoacetase-like_C"/>
</dbReference>
<keyword evidence="2" id="KW-0378">Hydrolase</keyword>
<dbReference type="PANTHER" id="PTHR43211:SF1">
    <property type="entry name" value="BLL6422 PROTEIN"/>
    <property type="match status" value="1"/>
</dbReference>
<comment type="caution">
    <text evidence="2">The sequence shown here is derived from an EMBL/GenBank/DDBJ whole genome shotgun (WGS) entry which is preliminary data.</text>
</comment>
<reference evidence="2 3" key="1">
    <citation type="submission" date="2019-05" db="EMBL/GenBank/DDBJ databases">
        <title>Genome of Alcanivorax gelatiniphagus, an oil degrading marine bacteria.</title>
        <authorList>
            <person name="Kwon K.K."/>
        </authorList>
    </citation>
    <scope>NUCLEOTIDE SEQUENCE [LARGE SCALE GENOMIC DNA]</scope>
    <source>
        <strain evidence="2 3">MEBiC 08158</strain>
    </source>
</reference>
<dbReference type="InterPro" id="IPR036663">
    <property type="entry name" value="Fumarylacetoacetase_C_sf"/>
</dbReference>
<dbReference type="GO" id="GO:0016787">
    <property type="term" value="F:hydrolase activity"/>
    <property type="evidence" value="ECO:0007669"/>
    <property type="project" value="UniProtKB-KW"/>
</dbReference>
<organism evidence="2 3">
    <name type="scientific">Alloalcanivorax gelatiniphagus</name>
    <dbReference type="NCBI Taxonomy" id="1194167"/>
    <lineage>
        <taxon>Bacteria</taxon>
        <taxon>Pseudomonadati</taxon>
        <taxon>Pseudomonadota</taxon>
        <taxon>Gammaproteobacteria</taxon>
        <taxon>Oceanospirillales</taxon>
        <taxon>Alcanivoracaceae</taxon>
        <taxon>Alloalcanivorax</taxon>
    </lineage>
</organism>
<proteinExistence type="predicted"/>
<accession>A0ABY2XH92</accession>
<dbReference type="PANTHER" id="PTHR43211">
    <property type="entry name" value="FUMARYLACETOACETATE HYDROLASE"/>
    <property type="match status" value="1"/>
</dbReference>
<gene>
    <name evidence="2" type="ORF">FGS76_17310</name>
</gene>
<name>A0ABY2XH92_9GAMM</name>
<dbReference type="Gene3D" id="3.90.850.10">
    <property type="entry name" value="Fumarylacetoacetase-like, C-terminal domain"/>
    <property type="match status" value="1"/>
</dbReference>